<dbReference type="OrthoDB" id="3180714at2759"/>
<proteinExistence type="predicted"/>
<dbReference type="SMART" id="SM00317">
    <property type="entry name" value="SET"/>
    <property type="match status" value="1"/>
</dbReference>
<dbReference type="CDD" id="cd10540">
    <property type="entry name" value="SET_SpSet7-like"/>
    <property type="match status" value="1"/>
</dbReference>
<dbReference type="InterPro" id="IPR001214">
    <property type="entry name" value="SET_dom"/>
</dbReference>
<gene>
    <name evidence="2" type="ORF">EJ04DRAFT_542583</name>
</gene>
<dbReference type="Gene3D" id="2.170.270.10">
    <property type="entry name" value="SET domain"/>
    <property type="match status" value="1"/>
</dbReference>
<evidence type="ECO:0000259" key="1">
    <source>
        <dbReference type="PROSITE" id="PS50280"/>
    </source>
</evidence>
<dbReference type="Pfam" id="PF00856">
    <property type="entry name" value="SET"/>
    <property type="match status" value="1"/>
</dbReference>
<accession>A0A9P4R3Z7</accession>
<dbReference type="SUPFAM" id="SSF82199">
    <property type="entry name" value="SET domain"/>
    <property type="match status" value="1"/>
</dbReference>
<feature type="domain" description="SET" evidence="1">
    <location>
        <begin position="23"/>
        <end position="140"/>
    </location>
</feature>
<reference evidence="2" key="1">
    <citation type="journal article" date="2020" name="Stud. Mycol.">
        <title>101 Dothideomycetes genomes: a test case for predicting lifestyles and emergence of pathogens.</title>
        <authorList>
            <person name="Haridas S."/>
            <person name="Albert R."/>
            <person name="Binder M."/>
            <person name="Bloem J."/>
            <person name="Labutti K."/>
            <person name="Salamov A."/>
            <person name="Andreopoulos B."/>
            <person name="Baker S."/>
            <person name="Barry K."/>
            <person name="Bills G."/>
            <person name="Bluhm B."/>
            <person name="Cannon C."/>
            <person name="Castanera R."/>
            <person name="Culley D."/>
            <person name="Daum C."/>
            <person name="Ezra D."/>
            <person name="Gonzalez J."/>
            <person name="Henrissat B."/>
            <person name="Kuo A."/>
            <person name="Liang C."/>
            <person name="Lipzen A."/>
            <person name="Lutzoni F."/>
            <person name="Magnuson J."/>
            <person name="Mondo S."/>
            <person name="Nolan M."/>
            <person name="Ohm R."/>
            <person name="Pangilinan J."/>
            <person name="Park H.-J."/>
            <person name="Ramirez L."/>
            <person name="Alfaro M."/>
            <person name="Sun H."/>
            <person name="Tritt A."/>
            <person name="Yoshinaga Y."/>
            <person name="Zwiers L.-H."/>
            <person name="Turgeon B."/>
            <person name="Goodwin S."/>
            <person name="Spatafora J."/>
            <person name="Crous P."/>
            <person name="Grigoriev I."/>
        </authorList>
    </citation>
    <scope>NUCLEOTIDE SEQUENCE</scope>
    <source>
        <strain evidence="2">CBS 125425</strain>
    </source>
</reference>
<dbReference type="AlphaFoldDB" id="A0A9P4R3Z7"/>
<keyword evidence="3" id="KW-1185">Reference proteome</keyword>
<comment type="caution">
    <text evidence="2">The sequence shown here is derived from an EMBL/GenBank/DDBJ whole genome shotgun (WGS) entry which is preliminary data.</text>
</comment>
<evidence type="ECO:0000313" key="2">
    <source>
        <dbReference type="EMBL" id="KAF2736372.1"/>
    </source>
</evidence>
<evidence type="ECO:0000313" key="3">
    <source>
        <dbReference type="Proteomes" id="UP000799444"/>
    </source>
</evidence>
<dbReference type="PROSITE" id="PS50280">
    <property type="entry name" value="SET"/>
    <property type="match status" value="1"/>
</dbReference>
<dbReference type="EMBL" id="ML996126">
    <property type="protein sequence ID" value="KAF2736372.1"/>
    <property type="molecule type" value="Genomic_DNA"/>
</dbReference>
<dbReference type="Proteomes" id="UP000799444">
    <property type="component" value="Unassembled WGS sequence"/>
</dbReference>
<protein>
    <submittedName>
        <fullName evidence="2">SET domain-containing protein</fullName>
    </submittedName>
</protein>
<name>A0A9P4R3Z7_9PLEO</name>
<organism evidence="2 3">
    <name type="scientific">Polyplosphaeria fusca</name>
    <dbReference type="NCBI Taxonomy" id="682080"/>
    <lineage>
        <taxon>Eukaryota</taxon>
        <taxon>Fungi</taxon>
        <taxon>Dikarya</taxon>
        <taxon>Ascomycota</taxon>
        <taxon>Pezizomycotina</taxon>
        <taxon>Dothideomycetes</taxon>
        <taxon>Pleosporomycetidae</taxon>
        <taxon>Pleosporales</taxon>
        <taxon>Tetraplosphaeriaceae</taxon>
        <taxon>Polyplosphaeria</taxon>
    </lineage>
</organism>
<sequence>MSNSTPKALDPHSKPHISLQRCPDLVLISDTPKGRGVFATSRIPKKAVLDVCPVLVLGLEENARHIEKTTLYHYTYNWPVTDQHNFKHVAQALIFGLGSMFNHSLQDQNVVWERDTEKLVITYRAARDIEPGEELCISYGNHLTFEDTDALPDEVEEEDGTDHLSHIQID</sequence>
<dbReference type="InterPro" id="IPR046341">
    <property type="entry name" value="SET_dom_sf"/>
</dbReference>